<evidence type="ECO:0000256" key="1">
    <source>
        <dbReference type="SAM" id="MobiDB-lite"/>
    </source>
</evidence>
<gene>
    <name evidence="2" type="ORF">LTR77_010155</name>
</gene>
<evidence type="ECO:0000313" key="3">
    <source>
        <dbReference type="Proteomes" id="UP001337655"/>
    </source>
</evidence>
<name>A0AAV9NW05_9PEZI</name>
<dbReference type="Proteomes" id="UP001337655">
    <property type="component" value="Unassembled WGS sequence"/>
</dbReference>
<reference evidence="2 3" key="1">
    <citation type="submission" date="2023-08" db="EMBL/GenBank/DDBJ databases">
        <title>Black Yeasts Isolated from many extreme environments.</title>
        <authorList>
            <person name="Coleine C."/>
            <person name="Stajich J.E."/>
            <person name="Selbmann L."/>
        </authorList>
    </citation>
    <scope>NUCLEOTIDE SEQUENCE [LARGE SCALE GENOMIC DNA]</scope>
    <source>
        <strain evidence="2 3">CCFEE 5935</strain>
    </source>
</reference>
<sequence length="97" mass="11002">MSHIVKIPYTVGGETTECVVEIDRDELQTPWGFGDMHAHTMAEFTSQLFLKIQAGAKVSEARAEMERQAELRARLEEEGVQPMAKKRQRRDVIAPFA</sequence>
<dbReference type="GeneID" id="89931484"/>
<evidence type="ECO:0000313" key="2">
    <source>
        <dbReference type="EMBL" id="KAK5164064.1"/>
    </source>
</evidence>
<dbReference type="AlphaFoldDB" id="A0AAV9NW05"/>
<proteinExistence type="predicted"/>
<organism evidence="2 3">
    <name type="scientific">Saxophila tyrrhenica</name>
    <dbReference type="NCBI Taxonomy" id="1690608"/>
    <lineage>
        <taxon>Eukaryota</taxon>
        <taxon>Fungi</taxon>
        <taxon>Dikarya</taxon>
        <taxon>Ascomycota</taxon>
        <taxon>Pezizomycotina</taxon>
        <taxon>Dothideomycetes</taxon>
        <taxon>Dothideomycetidae</taxon>
        <taxon>Mycosphaerellales</taxon>
        <taxon>Extremaceae</taxon>
        <taxon>Saxophila</taxon>
    </lineage>
</organism>
<dbReference type="RefSeq" id="XP_064654392.1">
    <property type="nucleotide sequence ID" value="XM_064807378.1"/>
</dbReference>
<dbReference type="EMBL" id="JAVRRT010000021">
    <property type="protein sequence ID" value="KAK5164064.1"/>
    <property type="molecule type" value="Genomic_DNA"/>
</dbReference>
<feature type="region of interest" description="Disordered" evidence="1">
    <location>
        <begin position="78"/>
        <end position="97"/>
    </location>
</feature>
<keyword evidence="3" id="KW-1185">Reference proteome</keyword>
<accession>A0AAV9NW05</accession>
<comment type="caution">
    <text evidence="2">The sequence shown here is derived from an EMBL/GenBank/DDBJ whole genome shotgun (WGS) entry which is preliminary data.</text>
</comment>
<protein>
    <submittedName>
        <fullName evidence="2">Uncharacterized protein</fullName>
    </submittedName>
</protein>